<reference evidence="1 2" key="1">
    <citation type="submission" date="2016-10" db="EMBL/GenBank/DDBJ databases">
        <authorList>
            <person name="Varghese N."/>
            <person name="Submissions S."/>
        </authorList>
    </citation>
    <scope>NUCLEOTIDE SEQUENCE [LARGE SCALE GENOMIC DNA]</scope>
    <source>
        <strain evidence="1 2">DSM 17997</strain>
    </source>
</reference>
<organism evidence="1 2">
    <name type="scientific">Rhodonellum ikkaensis</name>
    <dbReference type="NCBI Taxonomy" id="336829"/>
    <lineage>
        <taxon>Bacteria</taxon>
        <taxon>Pseudomonadati</taxon>
        <taxon>Bacteroidota</taxon>
        <taxon>Cytophagia</taxon>
        <taxon>Cytophagales</taxon>
        <taxon>Cytophagaceae</taxon>
        <taxon>Rhodonellum</taxon>
    </lineage>
</organism>
<proteinExistence type="predicted"/>
<evidence type="ECO:0000313" key="1">
    <source>
        <dbReference type="EMBL" id="SDZ23145.1"/>
    </source>
</evidence>
<evidence type="ECO:0000313" key="2">
    <source>
        <dbReference type="Proteomes" id="UP000199663"/>
    </source>
</evidence>
<accession>A0A1H3RCW5</accession>
<keyword evidence="2" id="KW-1185">Reference proteome</keyword>
<dbReference type="EMBL" id="FNQC01000008">
    <property type="protein sequence ID" value="SDZ23145.1"/>
    <property type="molecule type" value="Genomic_DNA"/>
</dbReference>
<name>A0A1H3RCW5_9BACT</name>
<dbReference type="Proteomes" id="UP000199663">
    <property type="component" value="Unassembled WGS sequence"/>
</dbReference>
<dbReference type="RefSeq" id="WP_019598270.1">
    <property type="nucleotide sequence ID" value="NZ_FNQC01000008.1"/>
</dbReference>
<comment type="caution">
    <text evidence="1">The sequence shown here is derived from an EMBL/GenBank/DDBJ whole genome shotgun (WGS) entry which is preliminary data.</text>
</comment>
<protein>
    <submittedName>
        <fullName evidence="1">Uncharacterized protein</fullName>
    </submittedName>
</protein>
<sequence length="108" mass="11732">MEDTQNYAWIAPTGLLIGKSAVLESSDAGSTGSLQVPINLSGTVSGKKQIVYLVFKNDEGIQGSLMVVSGIEFKMHREKPIVQAREPELTSKVRGEDFFNSNSKTAEK</sequence>
<gene>
    <name evidence="1" type="ORF">SAMN05444412_10826</name>
</gene>